<feature type="transmembrane region" description="Helical" evidence="6">
    <location>
        <begin position="320"/>
        <end position="341"/>
    </location>
</feature>
<evidence type="ECO:0000256" key="3">
    <source>
        <dbReference type="ARBA" id="ARBA00022692"/>
    </source>
</evidence>
<feature type="transmembrane region" description="Helical" evidence="6">
    <location>
        <begin position="440"/>
        <end position="458"/>
    </location>
</feature>
<organism evidence="8 9">
    <name type="scientific">Shewanella electrodiphila</name>
    <dbReference type="NCBI Taxonomy" id="934143"/>
    <lineage>
        <taxon>Bacteria</taxon>
        <taxon>Pseudomonadati</taxon>
        <taxon>Pseudomonadota</taxon>
        <taxon>Gammaproteobacteria</taxon>
        <taxon>Alteromonadales</taxon>
        <taxon>Shewanellaceae</taxon>
        <taxon>Shewanella</taxon>
    </lineage>
</organism>
<dbReference type="PANTHER" id="PTHR43478:SF1">
    <property type="entry name" value="NA+_H+ ANTIPORTER NHAC-LIKE C-TERMINAL DOMAIN-CONTAINING PROTEIN"/>
    <property type="match status" value="1"/>
</dbReference>
<sequence length="459" mass="49088">MTEPSAISLIPPVVVLILAIILRRPILALVIGAVVGLLMLEPAEALKNFSEISLKVMADETIGWLILVCGTFGALIALLVRTGGAFAFGKNALKVAKGPKSSLMMTFVLGVAIFIDDYLNALTVGETMKRVTDKFRISREMLAYVVDSTAAPICVLVPLSTWAVFFGGLLVDNGIAETGQAISVYMSAIPYMLYAWVAVIMVPLVILGIIPLIGPMKKAELKARQGIGIPVDESADIQTSNDYAVKAMEDEFKTADHQGKLHNFLVPIIMLVGFTVYFDIDVWLGLLATMVITIPYYAVQKLMPFAEMMEQMIDGFKSMLPAIGTVIAAFIFKDVCDQLLLPQFVIESLSPYMTAQLLPAVVFIAMAILAFATGSSWGIFAVSIPIVMPLAQAVNADIPLVIGALLSASSFGSQACFYSDSTVLAAQGAGCNLVSHAVTQLPYTLIAAAITFVGFIVIA</sequence>
<protein>
    <submittedName>
        <fullName evidence="8">Sodium:proton antiporter</fullName>
    </submittedName>
</protein>
<dbReference type="EMBL" id="JAKIKU010000009">
    <property type="protein sequence ID" value="MCL1046764.1"/>
    <property type="molecule type" value="Genomic_DNA"/>
</dbReference>
<dbReference type="RefSeq" id="WP_248956334.1">
    <property type="nucleotide sequence ID" value="NZ_JAKIKU010000009.1"/>
</dbReference>
<feature type="transmembrane region" description="Helical" evidence="6">
    <location>
        <begin position="142"/>
        <end position="171"/>
    </location>
</feature>
<keyword evidence="3 6" id="KW-0812">Transmembrane</keyword>
<comment type="subcellular location">
    <subcellularLocation>
        <location evidence="1">Cell membrane</location>
        <topology evidence="1">Multi-pass membrane protein</topology>
    </subcellularLocation>
</comment>
<dbReference type="Proteomes" id="UP001202134">
    <property type="component" value="Unassembled WGS sequence"/>
</dbReference>
<evidence type="ECO:0000259" key="7">
    <source>
        <dbReference type="Pfam" id="PF03553"/>
    </source>
</evidence>
<feature type="domain" description="Na+/H+ antiporter NhaC-like C-terminal" evidence="7">
    <location>
        <begin position="158"/>
        <end position="458"/>
    </location>
</feature>
<evidence type="ECO:0000256" key="5">
    <source>
        <dbReference type="ARBA" id="ARBA00023136"/>
    </source>
</evidence>
<proteinExistence type="predicted"/>
<feature type="transmembrane region" description="Helical" evidence="6">
    <location>
        <begin position="361"/>
        <end position="388"/>
    </location>
</feature>
<evidence type="ECO:0000256" key="4">
    <source>
        <dbReference type="ARBA" id="ARBA00022989"/>
    </source>
</evidence>
<name>A0ABT0KSX3_9GAMM</name>
<evidence type="ECO:0000313" key="8">
    <source>
        <dbReference type="EMBL" id="MCL1046764.1"/>
    </source>
</evidence>
<feature type="transmembrane region" description="Helical" evidence="6">
    <location>
        <begin position="283"/>
        <end position="299"/>
    </location>
</feature>
<keyword evidence="4 6" id="KW-1133">Transmembrane helix</keyword>
<evidence type="ECO:0000256" key="1">
    <source>
        <dbReference type="ARBA" id="ARBA00004651"/>
    </source>
</evidence>
<reference evidence="8 9" key="1">
    <citation type="submission" date="2022-01" db="EMBL/GenBank/DDBJ databases">
        <title>Whole genome-based taxonomy of the Shewanellaceae.</title>
        <authorList>
            <person name="Martin-Rodriguez A.J."/>
        </authorList>
    </citation>
    <scope>NUCLEOTIDE SEQUENCE [LARGE SCALE GENOMIC DNA]</scope>
    <source>
        <strain evidence="8 9">DSM 24955</strain>
    </source>
</reference>
<feature type="transmembrane region" description="Helical" evidence="6">
    <location>
        <begin position="101"/>
        <end position="121"/>
    </location>
</feature>
<dbReference type="PANTHER" id="PTHR43478">
    <property type="entry name" value="NA+/H+ ANTIPORTER-RELATED"/>
    <property type="match status" value="1"/>
</dbReference>
<feature type="transmembrane region" description="Helical" evidence="6">
    <location>
        <begin position="261"/>
        <end position="277"/>
    </location>
</feature>
<feature type="transmembrane region" description="Helical" evidence="6">
    <location>
        <begin position="191"/>
        <end position="214"/>
    </location>
</feature>
<feature type="transmembrane region" description="Helical" evidence="6">
    <location>
        <begin position="61"/>
        <end position="81"/>
    </location>
</feature>
<dbReference type="InterPro" id="IPR018461">
    <property type="entry name" value="Na/H_Antiport_NhaC-like_C"/>
</dbReference>
<evidence type="ECO:0000256" key="2">
    <source>
        <dbReference type="ARBA" id="ARBA00022475"/>
    </source>
</evidence>
<accession>A0ABT0KSX3</accession>
<keyword evidence="2" id="KW-1003">Cell membrane</keyword>
<gene>
    <name evidence="8" type="ORF">L2737_15740</name>
</gene>
<comment type="caution">
    <text evidence="8">The sequence shown here is derived from an EMBL/GenBank/DDBJ whole genome shotgun (WGS) entry which is preliminary data.</text>
</comment>
<keyword evidence="5 6" id="KW-0472">Membrane</keyword>
<evidence type="ECO:0000256" key="6">
    <source>
        <dbReference type="SAM" id="Phobius"/>
    </source>
</evidence>
<dbReference type="Pfam" id="PF03553">
    <property type="entry name" value="Na_H_antiporter"/>
    <property type="match status" value="1"/>
</dbReference>
<feature type="transmembrane region" description="Helical" evidence="6">
    <location>
        <begin position="12"/>
        <end position="40"/>
    </location>
</feature>
<keyword evidence="9" id="KW-1185">Reference proteome</keyword>
<evidence type="ECO:0000313" key="9">
    <source>
        <dbReference type="Proteomes" id="UP001202134"/>
    </source>
</evidence>